<evidence type="ECO:0000313" key="2">
    <source>
        <dbReference type="EMBL" id="ERM81251.1"/>
    </source>
</evidence>
<keyword evidence="3" id="KW-1185">Reference proteome</keyword>
<protein>
    <submittedName>
        <fullName evidence="2">Uncharacterized protein</fullName>
    </submittedName>
</protein>
<name>U5BXA6_9BACT</name>
<evidence type="ECO:0000256" key="1">
    <source>
        <dbReference type="SAM" id="Phobius"/>
    </source>
</evidence>
<keyword evidence="1" id="KW-0472">Membrane</keyword>
<keyword evidence="1" id="KW-1133">Transmembrane helix</keyword>
<sequence length="58" mass="7004">MSDRKSTEQEFWIELWLFHLLELEIVFVIYEINGGKSVFSWALISSLFLLYIRRIVHS</sequence>
<reference evidence="2 3" key="1">
    <citation type="journal article" date="2013" name="Genome Announc.">
        <title>Draft Genome Sequence of the Psychrophilic and Alkaliphilic Rhodonellum psychrophilum Strain GCM71T.</title>
        <authorList>
            <person name="Hauptmann A.L."/>
            <person name="Glaring M.A."/>
            <person name="Hallin P.F."/>
            <person name="Prieme A."/>
            <person name="Stougaard P."/>
        </authorList>
    </citation>
    <scope>NUCLEOTIDE SEQUENCE [LARGE SCALE GENOMIC DNA]</scope>
    <source>
        <strain evidence="2 3">GCM71</strain>
    </source>
</reference>
<accession>U5BXA6</accession>
<feature type="transmembrane region" description="Helical" evidence="1">
    <location>
        <begin position="38"/>
        <end position="56"/>
    </location>
</feature>
<dbReference type="Proteomes" id="UP000016843">
    <property type="component" value="Unassembled WGS sequence"/>
</dbReference>
<keyword evidence="1" id="KW-0812">Transmembrane</keyword>
<dbReference type="AlphaFoldDB" id="U5BXA6"/>
<organism evidence="2 3">
    <name type="scientific">Rhodonellum psychrophilum GCM71 = DSM 17998</name>
    <dbReference type="NCBI Taxonomy" id="1123057"/>
    <lineage>
        <taxon>Bacteria</taxon>
        <taxon>Pseudomonadati</taxon>
        <taxon>Bacteroidota</taxon>
        <taxon>Cytophagia</taxon>
        <taxon>Cytophagales</taxon>
        <taxon>Cytophagaceae</taxon>
        <taxon>Rhodonellum</taxon>
    </lineage>
</organism>
<evidence type="ECO:0000313" key="3">
    <source>
        <dbReference type="Proteomes" id="UP000016843"/>
    </source>
</evidence>
<comment type="caution">
    <text evidence="2">The sequence shown here is derived from an EMBL/GenBank/DDBJ whole genome shotgun (WGS) entry which is preliminary data.</text>
</comment>
<feature type="transmembrane region" description="Helical" evidence="1">
    <location>
        <begin position="12"/>
        <end position="32"/>
    </location>
</feature>
<gene>
    <name evidence="2" type="ORF">P872_09150</name>
</gene>
<dbReference type="EMBL" id="AWXR01000057">
    <property type="protein sequence ID" value="ERM81251.1"/>
    <property type="molecule type" value="Genomic_DNA"/>
</dbReference>
<proteinExistence type="predicted"/>